<evidence type="ECO:0000259" key="7">
    <source>
        <dbReference type="Pfam" id="PF13802"/>
    </source>
</evidence>
<dbReference type="Pfam" id="PF01055">
    <property type="entry name" value="Glyco_hydro_31_2nd"/>
    <property type="match status" value="1"/>
</dbReference>
<dbReference type="Gene3D" id="2.60.40.1180">
    <property type="entry name" value="Golgi alpha-mannosidase II"/>
    <property type="match status" value="2"/>
</dbReference>
<feature type="region of interest" description="Disordered" evidence="5">
    <location>
        <begin position="431"/>
        <end position="461"/>
    </location>
</feature>
<dbReference type="EMBL" id="JAULSV010000003">
    <property type="protein sequence ID" value="KAK0649597.1"/>
    <property type="molecule type" value="Genomic_DNA"/>
</dbReference>
<accession>A0AA40CT11</accession>
<dbReference type="GO" id="GO:0005975">
    <property type="term" value="P:carbohydrate metabolic process"/>
    <property type="evidence" value="ECO:0007669"/>
    <property type="project" value="InterPro"/>
</dbReference>
<dbReference type="GO" id="GO:0004558">
    <property type="term" value="F:alpha-1,4-glucosidase activity"/>
    <property type="evidence" value="ECO:0007669"/>
    <property type="project" value="UniProtKB-EC"/>
</dbReference>
<keyword evidence="10" id="KW-1185">Reference proteome</keyword>
<dbReference type="Proteomes" id="UP001174936">
    <property type="component" value="Unassembled WGS sequence"/>
</dbReference>
<dbReference type="InterPro" id="IPR011013">
    <property type="entry name" value="Gal_mutarotase_sf_dom"/>
</dbReference>
<protein>
    <recommendedName>
        <fullName evidence="3">alpha-glucosidase</fullName>
        <ecNumber evidence="3">3.2.1.20</ecNumber>
    </recommendedName>
</protein>
<dbReference type="EC" id="3.2.1.20" evidence="3"/>
<evidence type="ECO:0000256" key="5">
    <source>
        <dbReference type="SAM" id="MobiDB-lite"/>
    </source>
</evidence>
<gene>
    <name evidence="9" type="ORF">B0T16DRAFT_372718</name>
</gene>
<dbReference type="Gene3D" id="3.20.20.80">
    <property type="entry name" value="Glycosidases"/>
    <property type="match status" value="1"/>
</dbReference>
<organism evidence="9 10">
    <name type="scientific">Cercophora newfieldiana</name>
    <dbReference type="NCBI Taxonomy" id="92897"/>
    <lineage>
        <taxon>Eukaryota</taxon>
        <taxon>Fungi</taxon>
        <taxon>Dikarya</taxon>
        <taxon>Ascomycota</taxon>
        <taxon>Pezizomycotina</taxon>
        <taxon>Sordariomycetes</taxon>
        <taxon>Sordariomycetidae</taxon>
        <taxon>Sordariales</taxon>
        <taxon>Lasiosphaeriaceae</taxon>
        <taxon>Cercophora</taxon>
    </lineage>
</organism>
<dbReference type="CDD" id="cd14752">
    <property type="entry name" value="GH31_N"/>
    <property type="match status" value="1"/>
</dbReference>
<dbReference type="InterPro" id="IPR048395">
    <property type="entry name" value="Glyco_hydro_31_C"/>
</dbReference>
<evidence type="ECO:0000256" key="3">
    <source>
        <dbReference type="ARBA" id="ARBA00012741"/>
    </source>
</evidence>
<dbReference type="Gene3D" id="2.60.40.1760">
    <property type="entry name" value="glycosyl hydrolase (family 31)"/>
    <property type="match status" value="1"/>
</dbReference>
<evidence type="ECO:0000256" key="2">
    <source>
        <dbReference type="ARBA" id="ARBA00007806"/>
    </source>
</evidence>
<feature type="domain" description="Glycoside hydrolase family 31 TIM barrel" evidence="6">
    <location>
        <begin position="257"/>
        <end position="643"/>
    </location>
</feature>
<dbReference type="SUPFAM" id="SSF51445">
    <property type="entry name" value="(Trans)glycosidases"/>
    <property type="match status" value="1"/>
</dbReference>
<name>A0AA40CT11_9PEZI</name>
<dbReference type="InterPro" id="IPR013780">
    <property type="entry name" value="Glyco_hydro_b"/>
</dbReference>
<dbReference type="AlphaFoldDB" id="A0AA40CT11"/>
<feature type="compositionally biased region" description="Basic residues" evidence="5">
    <location>
        <begin position="444"/>
        <end position="454"/>
    </location>
</feature>
<dbReference type="GO" id="GO:0030246">
    <property type="term" value="F:carbohydrate binding"/>
    <property type="evidence" value="ECO:0007669"/>
    <property type="project" value="InterPro"/>
</dbReference>
<dbReference type="PANTHER" id="PTHR22762">
    <property type="entry name" value="ALPHA-GLUCOSIDASE"/>
    <property type="match status" value="1"/>
</dbReference>
<dbReference type="Pfam" id="PF21365">
    <property type="entry name" value="Glyco_hydro_31_3rd"/>
    <property type="match status" value="1"/>
</dbReference>
<dbReference type="InterPro" id="IPR000322">
    <property type="entry name" value="Glyco_hydro_31_TIM"/>
</dbReference>
<proteinExistence type="inferred from homology"/>
<comment type="similarity">
    <text evidence="2 4">Belongs to the glycosyl hydrolase 31 family.</text>
</comment>
<evidence type="ECO:0000256" key="4">
    <source>
        <dbReference type="RuleBase" id="RU361185"/>
    </source>
</evidence>
<reference evidence="9" key="1">
    <citation type="submission" date="2023-06" db="EMBL/GenBank/DDBJ databases">
        <title>Genome-scale phylogeny and comparative genomics of the fungal order Sordariales.</title>
        <authorList>
            <consortium name="Lawrence Berkeley National Laboratory"/>
            <person name="Hensen N."/>
            <person name="Bonometti L."/>
            <person name="Westerberg I."/>
            <person name="Brannstrom I.O."/>
            <person name="Guillou S."/>
            <person name="Cros-Aarteil S."/>
            <person name="Calhoun S."/>
            <person name="Haridas S."/>
            <person name="Kuo A."/>
            <person name="Mondo S."/>
            <person name="Pangilinan J."/>
            <person name="Riley R."/>
            <person name="Labutti K."/>
            <person name="Andreopoulos B."/>
            <person name="Lipzen A."/>
            <person name="Chen C."/>
            <person name="Yanf M."/>
            <person name="Daum C."/>
            <person name="Ng V."/>
            <person name="Clum A."/>
            <person name="Steindorff A."/>
            <person name="Ohm R."/>
            <person name="Martin F."/>
            <person name="Silar P."/>
            <person name="Natvig D."/>
            <person name="Lalanne C."/>
            <person name="Gautier V."/>
            <person name="Ament-Velasquez S.L."/>
            <person name="Kruys A."/>
            <person name="Hutchinson M.I."/>
            <person name="Powell A.J."/>
            <person name="Barry K."/>
            <person name="Miller A.N."/>
            <person name="Grigoriev I.V."/>
            <person name="Debuchy R."/>
            <person name="Gladieux P."/>
            <person name="Thoren M.H."/>
            <person name="Johannesson H."/>
        </authorList>
    </citation>
    <scope>NUCLEOTIDE SEQUENCE</scope>
    <source>
        <strain evidence="9">SMH2532-1</strain>
    </source>
</reference>
<dbReference type="InterPro" id="IPR025887">
    <property type="entry name" value="Glyco_hydro_31_N_dom"/>
</dbReference>
<comment type="catalytic activity">
    <reaction evidence="1">
        <text>Hydrolysis of terminal, non-reducing (1-&gt;4)-linked alpha-D-glucose residues with release of alpha-D-glucose.</text>
        <dbReference type="EC" id="3.2.1.20"/>
    </reaction>
</comment>
<dbReference type="InterPro" id="IPR017853">
    <property type="entry name" value="GH"/>
</dbReference>
<dbReference type="SUPFAM" id="SSF51011">
    <property type="entry name" value="Glycosyl hydrolase domain"/>
    <property type="match status" value="1"/>
</dbReference>
<feature type="domain" description="Glycoside hydrolase family 31 N-terminal" evidence="7">
    <location>
        <begin position="101"/>
        <end position="214"/>
    </location>
</feature>
<dbReference type="PANTHER" id="PTHR22762:SF95">
    <property type="entry name" value="ALPHA_BETA-GLUCOSIDASE AGDC-RELATED"/>
    <property type="match status" value="1"/>
</dbReference>
<evidence type="ECO:0000256" key="1">
    <source>
        <dbReference type="ARBA" id="ARBA00001657"/>
    </source>
</evidence>
<comment type="caution">
    <text evidence="9">The sequence shown here is derived from an EMBL/GenBank/DDBJ whole genome shotgun (WGS) entry which is preliminary data.</text>
</comment>
<dbReference type="SUPFAM" id="SSF74650">
    <property type="entry name" value="Galactose mutarotase-like"/>
    <property type="match status" value="1"/>
</dbReference>
<evidence type="ECO:0000313" key="10">
    <source>
        <dbReference type="Proteomes" id="UP001174936"/>
    </source>
</evidence>
<keyword evidence="4 9" id="KW-0378">Hydrolase</keyword>
<feature type="domain" description="Glycosyl hydrolase family 31 C-terminal" evidence="8">
    <location>
        <begin position="651"/>
        <end position="739"/>
    </location>
</feature>
<sequence length="839" mass="94358">MLVLCTAALVVSRNSSCPGYEVDGEVTTRRNFLSANLVLAGNPCNIHGKDVAKLKLTVEYQTDFRLHVKIEDADSQVYQVQEQVLPRPRHFDISTPNSTLLNFTYTASPFAFQVTRAKTGEVLFNTSGSPLIFETQYVHLRTSLPHNVNLYGLGEHSDDFRLPESNYKRTLWNSESPFIPEYSNLYGSHPVYFDHRATGTHGVFLLNSNGMDVDLGRTDTGRYLEYNVIGGVLDLYFFSGPDPTTVSQQYAMIVGTPAMIPYWALGFHQSKYGWKDLNHVKEVAANYSSAGIPLETLWGDIDYMDKTRDFIPDPSRFPLEQYKSFINTLHKNHQHYVMILDPGIANAPGYPVFDRGTKKGAFLRADDGSFYRGRQWAGEVVWPDWFAPGTQPWWTNEVLLAFDPSHGLPVDGLWVDMDEASNMCDNTRCFGEKPAPTTQPTPPKCRRSRRHSPSKLHQGLSDRNLFTPSYRITNHVKDHSLSGGTLYTNISNFDGTHQYDTHNLYGHMMATATRIALLSLRPALRPFVLTRSTFSGTGSVAAHWFGDNASLWSHYRISIAQMLAFTAIHAMSMVGSDICGFNLAASEKMCARWAMLGAFQPFYRNHADVTAPDQEFYRWELVSAAAKKAIDARYRLLDYVYTALHAASVNGRPVASPLWFGWPGDENTYGIQTQWLWGDHLLVSPVVEDDSTEVRVYFPKDIFYDFWTGERVQGEGKEVLFTEVGWDEIPVHIRGGGIIPLRVKSGMTTEEVRRQNFEVWVAEGVNGTAEGGLFLDDGVSLSSNETVVEFSWDGEWLVASGRFGFEMGVVVERVKVMGVNGTRVKEGEWGLNGGFRVRI</sequence>
<keyword evidence="4" id="KW-0326">Glycosidase</keyword>
<evidence type="ECO:0000313" key="9">
    <source>
        <dbReference type="EMBL" id="KAK0649597.1"/>
    </source>
</evidence>
<evidence type="ECO:0000259" key="8">
    <source>
        <dbReference type="Pfam" id="PF21365"/>
    </source>
</evidence>
<dbReference type="Pfam" id="PF13802">
    <property type="entry name" value="Gal_mutarotas_2"/>
    <property type="match status" value="1"/>
</dbReference>
<dbReference type="CDD" id="cd06602">
    <property type="entry name" value="GH31_MGAM_SI_GAA"/>
    <property type="match status" value="1"/>
</dbReference>
<evidence type="ECO:0000259" key="6">
    <source>
        <dbReference type="Pfam" id="PF01055"/>
    </source>
</evidence>